<dbReference type="EMBL" id="BAABHO010000041">
    <property type="protein sequence ID" value="GAA4801699.1"/>
    <property type="molecule type" value="Genomic_DNA"/>
</dbReference>
<dbReference type="SUPFAM" id="SSF75011">
    <property type="entry name" value="3-carboxy-cis,cis-mucoante lactonizing enzyme"/>
    <property type="match status" value="1"/>
</dbReference>
<dbReference type="RefSeq" id="WP_345420161.1">
    <property type="nucleotide sequence ID" value="NZ_BAABHO010000041.1"/>
</dbReference>
<feature type="compositionally biased region" description="Pro residues" evidence="1">
    <location>
        <begin position="28"/>
        <end position="41"/>
    </location>
</feature>
<keyword evidence="4" id="KW-1185">Reference proteome</keyword>
<evidence type="ECO:0000256" key="2">
    <source>
        <dbReference type="SAM" id="SignalP"/>
    </source>
</evidence>
<feature type="region of interest" description="Disordered" evidence="1">
    <location>
        <begin position="26"/>
        <end position="91"/>
    </location>
</feature>
<sequence>MRRRSAHAVAALGLAAGLALAACSNEPPAAPAASPAPPASPVPTTTGLLVPGVPTQGVRPPTEGLPLAAEPEGAPVPTTTPPGRQVEVGPAPEGVVVDPVTRTVAVAKRNPNELVLLDADTGAVRSRTPLPGFVRHLQLAGPGGPVLVPVESADAVVRVDLPGGTAQPPVFVGTVPHDATQAPNGTVIAADELGGTVSAVRGDRVVTMFTDAVQPAGVAPVGNIVGMVDVRKNTLTTYDVEALRILGEAPAGAGPTHLVADRHGRMIATDTRGNQVLVFQPNPSGPPVQVGAVPQPGGPYGITYDPNRDRLWVASSGTNEVIGYDMTTPQPREVARIATVQNPYTVGVDPTTGRLFVAGVSTGVVQIVDPEA</sequence>
<evidence type="ECO:0000313" key="4">
    <source>
        <dbReference type="Proteomes" id="UP001500928"/>
    </source>
</evidence>
<dbReference type="Proteomes" id="UP001500928">
    <property type="component" value="Unassembled WGS sequence"/>
</dbReference>
<keyword evidence="2" id="KW-0732">Signal</keyword>
<feature type="signal peptide" evidence="2">
    <location>
        <begin position="1"/>
        <end position="21"/>
    </location>
</feature>
<reference evidence="4" key="1">
    <citation type="journal article" date="2019" name="Int. J. Syst. Evol. Microbiol.">
        <title>The Global Catalogue of Microorganisms (GCM) 10K type strain sequencing project: providing services to taxonomists for standard genome sequencing and annotation.</title>
        <authorList>
            <consortium name="The Broad Institute Genomics Platform"/>
            <consortium name="The Broad Institute Genome Sequencing Center for Infectious Disease"/>
            <person name="Wu L."/>
            <person name="Ma J."/>
        </authorList>
    </citation>
    <scope>NUCLEOTIDE SEQUENCE [LARGE SCALE GENOMIC DNA]</scope>
    <source>
        <strain evidence="4">JCM 17979</strain>
    </source>
</reference>
<dbReference type="PANTHER" id="PTHR47197">
    <property type="entry name" value="PROTEIN NIRF"/>
    <property type="match status" value="1"/>
</dbReference>
<comment type="caution">
    <text evidence="3">The sequence shown here is derived from an EMBL/GenBank/DDBJ whole genome shotgun (WGS) entry which is preliminary data.</text>
</comment>
<evidence type="ECO:0000256" key="1">
    <source>
        <dbReference type="SAM" id="MobiDB-lite"/>
    </source>
</evidence>
<evidence type="ECO:0000313" key="3">
    <source>
        <dbReference type="EMBL" id="GAA4801699.1"/>
    </source>
</evidence>
<protein>
    <submittedName>
        <fullName evidence="3">Uncharacterized protein</fullName>
    </submittedName>
</protein>
<proteinExistence type="predicted"/>
<gene>
    <name evidence="3" type="ORF">GCM10023200_43330</name>
</gene>
<organism evidence="3 4">
    <name type="scientific">Actinomycetospora chlora</name>
    <dbReference type="NCBI Taxonomy" id="663608"/>
    <lineage>
        <taxon>Bacteria</taxon>
        <taxon>Bacillati</taxon>
        <taxon>Actinomycetota</taxon>
        <taxon>Actinomycetes</taxon>
        <taxon>Pseudonocardiales</taxon>
        <taxon>Pseudonocardiaceae</taxon>
        <taxon>Actinomycetospora</taxon>
    </lineage>
</organism>
<feature type="chain" id="PRO_5046930093" evidence="2">
    <location>
        <begin position="22"/>
        <end position="372"/>
    </location>
</feature>
<dbReference type="InterPro" id="IPR051200">
    <property type="entry name" value="Host-pathogen_enzymatic-act"/>
</dbReference>
<dbReference type="Gene3D" id="2.130.10.10">
    <property type="entry name" value="YVTN repeat-like/Quinoprotein amine dehydrogenase"/>
    <property type="match status" value="2"/>
</dbReference>
<dbReference type="InterPro" id="IPR015943">
    <property type="entry name" value="WD40/YVTN_repeat-like_dom_sf"/>
</dbReference>
<dbReference type="PANTHER" id="PTHR47197:SF3">
    <property type="entry name" value="DIHYDRO-HEME D1 DEHYDROGENASE"/>
    <property type="match status" value="1"/>
</dbReference>
<dbReference type="PROSITE" id="PS51257">
    <property type="entry name" value="PROKAR_LIPOPROTEIN"/>
    <property type="match status" value="1"/>
</dbReference>
<accession>A0ABP9BXZ7</accession>
<name>A0ABP9BXZ7_9PSEU</name>